<protein>
    <submittedName>
        <fullName evidence="3">C2H2-type domain-containing protein</fullName>
    </submittedName>
</protein>
<proteinExistence type="predicted"/>
<feature type="region of interest" description="Disordered" evidence="1">
    <location>
        <begin position="430"/>
        <end position="500"/>
    </location>
</feature>
<keyword evidence="2" id="KW-1185">Reference proteome</keyword>
<feature type="compositionally biased region" description="Polar residues" evidence="1">
    <location>
        <begin position="476"/>
        <end position="499"/>
    </location>
</feature>
<reference evidence="3" key="1">
    <citation type="submission" date="2022-11" db="UniProtKB">
        <authorList>
            <consortium name="WormBaseParasite"/>
        </authorList>
    </citation>
    <scope>IDENTIFICATION</scope>
</reference>
<feature type="region of interest" description="Disordered" evidence="1">
    <location>
        <begin position="513"/>
        <end position="533"/>
    </location>
</feature>
<dbReference type="Proteomes" id="UP000887563">
    <property type="component" value="Unplaced"/>
</dbReference>
<evidence type="ECO:0000256" key="1">
    <source>
        <dbReference type="SAM" id="MobiDB-lite"/>
    </source>
</evidence>
<sequence length="705" mass="79266">MFKIVVGFDFNVQVLPTEYSWKVKVTSEALHVTEHEQIITSNGQSNYITFELDKKKKSRWSKNSTNTIVVSVESTTPIEGQIRSQTWTLSPNPRDPRPGNFYNFNKVHQFNFGVYKPDKNNGLFMDIQSNYGAFEGVMLAKAQTIDDHAEITEEIEQIINVHSVANIPEEFKKYFASISGFNEEIELSREQFYGAEIIRLDLMCKTSKPTLLRTVSSASPMSSAIKLFRSSSSKSLTTNSSEPSAIEKYIKNHDNSELKVNLYMKVKCGNKHNKADFFAKDVVYKINNARHYACIKCKTSFMKHKDVYHSPTIEKFKLPSLKRKIRNPVLQNGNGLGFIYIFDFAQQEQDMSINLNFVQLVDVPPNNLHNESTSSHVPEYGYETPTHPTNVSTNFHHLNLRDEDDGNESEPERPNYEAMAEGQGIQLNFDEASSSSGSSVKRSSRRPPKPVSPPTNHEKSQQIPTQKRPQRKLKTTRSMPVQRGPSQDLNDSGDSSNNAEHAHNDVAAMHHAGGMGQFQGYGHQSTESQQWPPSGYHPAYYGYNQAMFGHLPSFDNANIQGNFGGQKTYYRSESMPVDHQNGGNFTGRHSFSPSSFNNWTDTSSDDASSYGSYSLSGIGSVSMNSRDQIIGEPNYGIYTGGTTPILHQPYDESHYDGTNGGSLHSMHHNHIGDGTPSIHPMPDQYGNIAHSHDEYGDDSWWKSLM</sequence>
<dbReference type="WBParaSite" id="Minc3s00431g12201">
    <property type="protein sequence ID" value="Minc3s00431g12201"/>
    <property type="gene ID" value="Minc3s00431g12201"/>
</dbReference>
<organism evidence="2 3">
    <name type="scientific">Meloidogyne incognita</name>
    <name type="common">Southern root-knot nematode worm</name>
    <name type="synonym">Oxyuris incognita</name>
    <dbReference type="NCBI Taxonomy" id="6306"/>
    <lineage>
        <taxon>Eukaryota</taxon>
        <taxon>Metazoa</taxon>
        <taxon>Ecdysozoa</taxon>
        <taxon>Nematoda</taxon>
        <taxon>Chromadorea</taxon>
        <taxon>Rhabditida</taxon>
        <taxon>Tylenchina</taxon>
        <taxon>Tylenchomorpha</taxon>
        <taxon>Tylenchoidea</taxon>
        <taxon>Meloidogynidae</taxon>
        <taxon>Meloidogyninae</taxon>
        <taxon>Meloidogyne</taxon>
        <taxon>Meloidogyne incognita group</taxon>
    </lineage>
</organism>
<feature type="region of interest" description="Disordered" evidence="1">
    <location>
        <begin position="369"/>
        <end position="394"/>
    </location>
</feature>
<evidence type="ECO:0000313" key="2">
    <source>
        <dbReference type="Proteomes" id="UP000887563"/>
    </source>
</evidence>
<name>A0A914LD59_MELIC</name>
<evidence type="ECO:0000313" key="3">
    <source>
        <dbReference type="WBParaSite" id="Minc3s00431g12201"/>
    </source>
</evidence>
<feature type="compositionally biased region" description="Polar residues" evidence="1">
    <location>
        <begin position="522"/>
        <end position="532"/>
    </location>
</feature>
<dbReference type="AlphaFoldDB" id="A0A914LD59"/>
<accession>A0A914LD59</accession>